<evidence type="ECO:0000313" key="3">
    <source>
        <dbReference type="Proteomes" id="UP000887222"/>
    </source>
</evidence>
<protein>
    <submittedName>
        <fullName evidence="2">Uncharacterized protein</fullName>
    </submittedName>
</protein>
<keyword evidence="3" id="KW-1185">Reference proteome</keyword>
<evidence type="ECO:0000313" key="2">
    <source>
        <dbReference type="EMBL" id="GIZ53653.1"/>
    </source>
</evidence>
<dbReference type="RefSeq" id="WP_220810069.1">
    <property type="nucleotide sequence ID" value="NZ_BPMK01000019.1"/>
</dbReference>
<keyword evidence="1" id="KW-0732">Signal</keyword>
<accession>A0ABQ4Q923</accession>
<reference evidence="2 3" key="1">
    <citation type="journal article" date="2022" name="Int. J. Syst. Evol. Microbiol.">
        <title>Noviherbaspirillum aridicola sp. nov., isolated from an arid soil in Pakistan.</title>
        <authorList>
            <person name="Khan I.U."/>
            <person name="Saqib M."/>
            <person name="Amin A."/>
            <person name="Hussain F."/>
            <person name="Li L."/>
            <person name="Liu Y.H."/>
            <person name="Fang B.Z."/>
            <person name="Ahmed I."/>
            <person name="Li W.J."/>
        </authorList>
    </citation>
    <scope>NUCLEOTIDE SEQUENCE [LARGE SCALE GENOMIC DNA]</scope>
    <source>
        <strain evidence="2 3">NCCP-691</strain>
    </source>
</reference>
<sequence length="52" mass="5258">MKILAAIAVSFTSLFLALAVDALPPEASSSSHFPNAAPAAAVHVGEADNRPL</sequence>
<feature type="chain" id="PRO_5046577943" evidence="1">
    <location>
        <begin position="20"/>
        <end position="52"/>
    </location>
</feature>
<dbReference type="EMBL" id="BPMK01000019">
    <property type="protein sequence ID" value="GIZ53653.1"/>
    <property type="molecule type" value="Genomic_DNA"/>
</dbReference>
<evidence type="ECO:0000256" key="1">
    <source>
        <dbReference type="SAM" id="SignalP"/>
    </source>
</evidence>
<name>A0ABQ4Q923_9BURK</name>
<feature type="signal peptide" evidence="1">
    <location>
        <begin position="1"/>
        <end position="19"/>
    </location>
</feature>
<proteinExistence type="predicted"/>
<gene>
    <name evidence="2" type="ORF">NCCP691_36670</name>
</gene>
<dbReference type="Proteomes" id="UP000887222">
    <property type="component" value="Unassembled WGS sequence"/>
</dbReference>
<comment type="caution">
    <text evidence="2">The sequence shown here is derived from an EMBL/GenBank/DDBJ whole genome shotgun (WGS) entry which is preliminary data.</text>
</comment>
<organism evidence="2 3">
    <name type="scientific">Noviherbaspirillum aridicola</name>
    <dbReference type="NCBI Taxonomy" id="2849687"/>
    <lineage>
        <taxon>Bacteria</taxon>
        <taxon>Pseudomonadati</taxon>
        <taxon>Pseudomonadota</taxon>
        <taxon>Betaproteobacteria</taxon>
        <taxon>Burkholderiales</taxon>
        <taxon>Oxalobacteraceae</taxon>
        <taxon>Noviherbaspirillum</taxon>
    </lineage>
</organism>